<dbReference type="InterPro" id="IPR025388">
    <property type="entry name" value="Alginate_export_dom"/>
</dbReference>
<dbReference type="Pfam" id="PF13372">
    <property type="entry name" value="Alginate_exp"/>
    <property type="match status" value="1"/>
</dbReference>
<evidence type="ECO:0000313" key="3">
    <source>
        <dbReference type="Proteomes" id="UP000324285"/>
    </source>
</evidence>
<dbReference type="Proteomes" id="UP000324285">
    <property type="component" value="Chromosome"/>
</dbReference>
<evidence type="ECO:0000259" key="1">
    <source>
        <dbReference type="Pfam" id="PF13372"/>
    </source>
</evidence>
<feature type="domain" description="Alginate export" evidence="1">
    <location>
        <begin position="96"/>
        <end position="485"/>
    </location>
</feature>
<keyword evidence="3" id="KW-1185">Reference proteome</keyword>
<dbReference type="OrthoDB" id="311329at2"/>
<protein>
    <submittedName>
        <fullName evidence="2">Alginate export family protein</fullName>
    </submittedName>
</protein>
<proteinExistence type="predicted"/>
<dbReference type="RefSeq" id="WP_149285267.1">
    <property type="nucleotide sequence ID" value="NZ_CP038437.2"/>
</dbReference>
<dbReference type="KEGG" id="hbh:E4T21_12245"/>
<evidence type="ECO:0000313" key="2">
    <source>
        <dbReference type="EMBL" id="QEM82232.1"/>
    </source>
</evidence>
<name>A0A5C1NEU2_9GAMM</name>
<organism evidence="2 3">
    <name type="scientific">Halomonas binhaiensis</name>
    <dbReference type="NCBI Taxonomy" id="2562282"/>
    <lineage>
        <taxon>Bacteria</taxon>
        <taxon>Pseudomonadati</taxon>
        <taxon>Pseudomonadota</taxon>
        <taxon>Gammaproteobacteria</taxon>
        <taxon>Oceanospirillales</taxon>
        <taxon>Halomonadaceae</taxon>
        <taxon>Halomonas</taxon>
    </lineage>
</organism>
<sequence>MILHAQTASASMKLVVIGFACIISSGVLARDADSGNHLSMVSDSTASAREVSRAERLPFNPTPPRYLEDYEYLEDEALRTDLFDPIRYIAIGKSSYLSLGGSLRYSYDYFDQPNFGLNGVGNDHYWQSRAQVHADLHLFDDAVRAFVQFTNTGSQNKEIYSPYDRSDTEIQQAFVDFRLPQREGDRFYSRLGRQEMGLGDLALVDIRAMPNVRLSFDGARFSYRSREGYKLDAFAVRPVGNVRRGSFNDSSKDSGDYYGLYGTLPLNEGLNQDIYALSYQRDERTLNGISGEEDRHTAGTRLFGEQQGFDYSLNLMYQFGKFDNQDIRAWGVLGGAGYTFTDVAANPRLGLSLMAASGDDDRHDGRSNTFDPMFSANGLYFGNAGVTTLSNLVAVGPRLTLTPGSSLKLSPSVLTMWRESQDDAAYMPGMNAIPGTADVSGKRLGTSYNMRATWSATNNLIFDIEYQYYDVSDVIRHAGGEDMQMVALRSYFIF</sequence>
<dbReference type="EMBL" id="CP038437">
    <property type="protein sequence ID" value="QEM82232.1"/>
    <property type="molecule type" value="Genomic_DNA"/>
</dbReference>
<dbReference type="AlphaFoldDB" id="A0A5C1NEU2"/>
<gene>
    <name evidence="2" type="ORF">E4T21_12245</name>
</gene>
<reference evidence="2" key="1">
    <citation type="submission" date="2021-02" db="EMBL/GenBank/DDBJ databases">
        <title>Strain Y2R2, a novel species of the genus Halomonas.</title>
        <authorList>
            <person name="Huang H."/>
        </authorList>
    </citation>
    <scope>NUCLEOTIDE SEQUENCE</scope>
    <source>
        <strain evidence="2">Y2R2</strain>
    </source>
</reference>
<accession>A0A5C1NEU2</accession>